<dbReference type="STRING" id="435830.HMPREF0045_01385"/>
<dbReference type="GO" id="GO:0071713">
    <property type="term" value="F:para-aminobenzoyl-glutamate hydrolase activity"/>
    <property type="evidence" value="ECO:0007669"/>
    <property type="project" value="TreeGrafter"/>
</dbReference>
<dbReference type="InterPro" id="IPR017144">
    <property type="entry name" value="Xaa-Arg_dipeptidase"/>
</dbReference>
<dbReference type="Pfam" id="PF07687">
    <property type="entry name" value="M20_dimer"/>
    <property type="match status" value="1"/>
</dbReference>
<evidence type="ECO:0000313" key="3">
    <source>
        <dbReference type="Proteomes" id="UP000003822"/>
    </source>
</evidence>
<evidence type="ECO:0000313" key="2">
    <source>
        <dbReference type="EMBL" id="EHM87698.1"/>
    </source>
</evidence>
<dbReference type="RefSeq" id="WP_005986886.1">
    <property type="nucleotide sequence ID" value="NZ_JH470338.1"/>
</dbReference>
<dbReference type="PIRSF" id="PIRSF037226">
    <property type="entry name" value="Amidohydrolase_ACY1L2_prd"/>
    <property type="match status" value="1"/>
</dbReference>
<dbReference type="Gene3D" id="3.40.630.10">
    <property type="entry name" value="Zn peptidases"/>
    <property type="match status" value="1"/>
</dbReference>
<feature type="domain" description="Peptidase M20 dimerisation" evidence="1">
    <location>
        <begin position="229"/>
        <end position="323"/>
    </location>
</feature>
<dbReference type="Proteomes" id="UP000003822">
    <property type="component" value="Unassembled WGS sequence"/>
</dbReference>
<organism evidence="2 3">
    <name type="scientific">Actinomyces graevenitzii C83</name>
    <dbReference type="NCBI Taxonomy" id="435830"/>
    <lineage>
        <taxon>Bacteria</taxon>
        <taxon>Bacillati</taxon>
        <taxon>Actinomycetota</taxon>
        <taxon>Actinomycetes</taxon>
        <taxon>Actinomycetales</taxon>
        <taxon>Actinomycetaceae</taxon>
        <taxon>Actinomyces</taxon>
    </lineage>
</organism>
<dbReference type="InterPro" id="IPR036264">
    <property type="entry name" value="Bact_exopeptidase_dim_dom"/>
</dbReference>
<dbReference type="InterPro" id="IPR011650">
    <property type="entry name" value="Peptidase_M20_dimer"/>
</dbReference>
<dbReference type="FunFam" id="3.30.70.360:FF:000004">
    <property type="entry name" value="Peptidase M20 domain-containing protein 2"/>
    <property type="match status" value="1"/>
</dbReference>
<dbReference type="InterPro" id="IPR052030">
    <property type="entry name" value="Peptidase_M20/M20A_hydrolases"/>
</dbReference>
<dbReference type="InterPro" id="IPR017439">
    <property type="entry name" value="Amidohydrolase"/>
</dbReference>
<dbReference type="AlphaFoldDB" id="G9PGL1"/>
<accession>G9PGL1</accession>
<dbReference type="GO" id="GO:0005737">
    <property type="term" value="C:cytoplasm"/>
    <property type="evidence" value="ECO:0007669"/>
    <property type="project" value="TreeGrafter"/>
</dbReference>
<comment type="caution">
    <text evidence="2">The sequence shown here is derived from an EMBL/GenBank/DDBJ whole genome shotgun (WGS) entry which is preliminary data.</text>
</comment>
<dbReference type="InterPro" id="IPR002933">
    <property type="entry name" value="Peptidase_M20"/>
</dbReference>
<dbReference type="NCBIfam" id="TIGR01891">
    <property type="entry name" value="amidohydrolases"/>
    <property type="match status" value="1"/>
</dbReference>
<dbReference type="PANTHER" id="PTHR30575:SF3">
    <property type="entry name" value="PEPTIDASE M20 DIMERISATION DOMAIN-CONTAINING PROTEIN"/>
    <property type="match status" value="1"/>
</dbReference>
<dbReference type="Gene3D" id="3.30.70.360">
    <property type="match status" value="1"/>
</dbReference>
<dbReference type="CDD" id="cd03887">
    <property type="entry name" value="M20_Acy1L2"/>
    <property type="match status" value="1"/>
</dbReference>
<keyword evidence="3" id="KW-1185">Reference proteome</keyword>
<reference evidence="2 3" key="1">
    <citation type="submission" date="2011-10" db="EMBL/GenBank/DDBJ databases">
        <title>The Genome Sequence of Actinomyces graevenitzii C83.</title>
        <authorList>
            <consortium name="The Broad Institute Genome Sequencing Platform"/>
            <consortium name="The Broad Institute Genome Sequencing Center for Infectious Disease"/>
            <person name="Earl A."/>
            <person name="Ward D."/>
            <person name="Feldgarden M."/>
            <person name="Gevers D."/>
            <person name="Sibley C.D."/>
            <person name="Field T.R."/>
            <person name="Grinwis M."/>
            <person name="Eshaghurshan C.S."/>
            <person name="Surette M.G."/>
            <person name="Young S.K."/>
            <person name="Zeng Q."/>
            <person name="Gargeya S."/>
            <person name="Fitzgerald M."/>
            <person name="Haas B."/>
            <person name="Abouelleil A."/>
            <person name="Alvarado L."/>
            <person name="Arachchi H.M."/>
            <person name="Berlin A."/>
            <person name="Brown A."/>
            <person name="Chapman S.B."/>
            <person name="Chen Z."/>
            <person name="Dunbar C."/>
            <person name="Freedman E."/>
            <person name="Gearin G."/>
            <person name="Goldberg J."/>
            <person name="Griggs A."/>
            <person name="Gujja S."/>
            <person name="Heiman D."/>
            <person name="Howarth C."/>
            <person name="Larson L."/>
            <person name="Lui A."/>
            <person name="MacDonald P.J.P."/>
            <person name="Montmayeur A."/>
            <person name="Murphy C."/>
            <person name="Neiman D."/>
            <person name="Pearson M."/>
            <person name="Priest M."/>
            <person name="Roberts A."/>
            <person name="Saif S."/>
            <person name="Shea T."/>
            <person name="Shenoy N."/>
            <person name="Sisk P."/>
            <person name="Stolte C."/>
            <person name="Sykes S."/>
            <person name="Wortman J."/>
            <person name="Nusbaum C."/>
            <person name="Birren B."/>
        </authorList>
    </citation>
    <scope>NUCLEOTIDE SEQUENCE [LARGE SCALE GENOMIC DNA]</scope>
    <source>
        <strain evidence="2 3">C83</strain>
    </source>
</reference>
<gene>
    <name evidence="2" type="ORF">HMPREF0045_01385</name>
</gene>
<dbReference type="GO" id="GO:0016805">
    <property type="term" value="F:dipeptidase activity"/>
    <property type="evidence" value="ECO:0007669"/>
    <property type="project" value="InterPro"/>
</dbReference>
<dbReference type="PATRIC" id="fig|435830.3.peg.1334"/>
<dbReference type="eggNOG" id="COG1473">
    <property type="taxonomic scope" value="Bacteria"/>
</dbReference>
<dbReference type="HOGENOM" id="CLU_031812_1_1_11"/>
<evidence type="ECO:0000259" key="1">
    <source>
        <dbReference type="Pfam" id="PF07687"/>
    </source>
</evidence>
<dbReference type="PANTHER" id="PTHR30575">
    <property type="entry name" value="PEPTIDASE M20"/>
    <property type="match status" value="1"/>
</dbReference>
<name>G9PGL1_9ACTO</name>
<dbReference type="SUPFAM" id="SSF53187">
    <property type="entry name" value="Zn-dependent exopeptidases"/>
    <property type="match status" value="1"/>
</dbReference>
<dbReference type="SUPFAM" id="SSF55031">
    <property type="entry name" value="Bacterial exopeptidase dimerisation domain"/>
    <property type="match status" value="1"/>
</dbReference>
<sequence length="466" mass="49105">MRDLSQPTVPSRAFYDQLAVETEKRRQANPTATALDPHGGASIQLREELKAHIEALAPQIVALSQGIHAHPEVGYQEFYAADAVAKLLQAHGIEVERASFGMETSLRAQIGGEAAATAAGAVVAADADRSEKQPTIAILCEYDALPGVGHGCGHNVMCANSVGAFLALAELEKSHPGALGGRVILQTTPAEECDTAKEILAQRGMLEGVDAAIQTHSYAYDLVDQAWLGVRRMRVVFHGVSAHAASAPFMGRNALDAVTVAQVGMGLLRQHMLPSDRMHAVVTDGGLVPNVVPERAEMSVIVRSLDAATLRDLVARVEDVFRGAALATGCGMEILTGETTNEMPVRANGPLSQAWVRAQNTVGRTVLPRGVITEVIAAGTDFGNVSQRVPGIHPLIKIAPEGTALHTHEFATAAGSPLGDRAAVDGAWGLASVALDYLSDPQLRQAVRADFEASGGVVDVASFWEK</sequence>
<dbReference type="Pfam" id="PF01546">
    <property type="entry name" value="Peptidase_M20"/>
    <property type="match status" value="1"/>
</dbReference>
<dbReference type="GO" id="GO:0046657">
    <property type="term" value="P:folic acid catabolic process"/>
    <property type="evidence" value="ECO:0007669"/>
    <property type="project" value="TreeGrafter"/>
</dbReference>
<dbReference type="EMBL" id="ACRN01000011">
    <property type="protein sequence ID" value="EHM87698.1"/>
    <property type="molecule type" value="Genomic_DNA"/>
</dbReference>
<dbReference type="OrthoDB" id="9781032at2"/>
<protein>
    <recommendedName>
        <fullName evidence="1">Peptidase M20 dimerisation domain-containing protein</fullName>
    </recommendedName>
</protein>
<proteinExistence type="predicted"/>